<dbReference type="EMBL" id="WHOA01000141">
    <property type="protein sequence ID" value="NOU73779.1"/>
    <property type="molecule type" value="Genomic_DNA"/>
</dbReference>
<dbReference type="Proteomes" id="UP000616779">
    <property type="component" value="Unassembled WGS sequence"/>
</dbReference>
<comment type="caution">
    <text evidence="1">The sequence shown here is derived from an EMBL/GenBank/DDBJ whole genome shotgun (WGS) entry which is preliminary data.</text>
</comment>
<evidence type="ECO:0000313" key="1">
    <source>
        <dbReference type="EMBL" id="NOU73779.1"/>
    </source>
</evidence>
<protein>
    <submittedName>
        <fullName evidence="1">Uncharacterized protein</fullName>
    </submittedName>
</protein>
<dbReference type="RefSeq" id="WP_171645195.1">
    <property type="nucleotide sequence ID" value="NZ_WHOA01000141.1"/>
</dbReference>
<name>A0ABX1XZW3_9BACL</name>
<sequence length="72" mass="8027">MNKTLSTDMELFAAALSQVRVAVIQHTADDIPVFIAAGVIEKYTTHSVKIGATSYLRDESEFRIDERSSRQP</sequence>
<accession>A0ABX1XZW3</accession>
<proteinExistence type="predicted"/>
<organism evidence="1 2">
    <name type="scientific">Paenibacillus phytorum</name>
    <dbReference type="NCBI Taxonomy" id="2654977"/>
    <lineage>
        <taxon>Bacteria</taxon>
        <taxon>Bacillati</taxon>
        <taxon>Bacillota</taxon>
        <taxon>Bacilli</taxon>
        <taxon>Bacillales</taxon>
        <taxon>Paenibacillaceae</taxon>
        <taxon>Paenibacillus</taxon>
    </lineage>
</organism>
<evidence type="ECO:0000313" key="2">
    <source>
        <dbReference type="Proteomes" id="UP000616779"/>
    </source>
</evidence>
<gene>
    <name evidence="1" type="ORF">GC098_20640</name>
</gene>
<reference evidence="1 2" key="1">
    <citation type="submission" date="2019-10" db="EMBL/GenBank/DDBJ databases">
        <title>Description of Paenibacillus terrestris sp. nov.</title>
        <authorList>
            <person name="Carlier A."/>
            <person name="Qi S."/>
        </authorList>
    </citation>
    <scope>NUCLEOTIDE SEQUENCE [LARGE SCALE GENOMIC DNA]</scope>
    <source>
        <strain evidence="1 2">LMG 31458</strain>
    </source>
</reference>
<keyword evidence="2" id="KW-1185">Reference proteome</keyword>